<dbReference type="RefSeq" id="WP_063498220.1">
    <property type="nucleotide sequence ID" value="NZ_CP014579.1"/>
</dbReference>
<keyword evidence="4" id="KW-0479">Metal-binding</keyword>
<dbReference type="InterPro" id="IPR051083">
    <property type="entry name" value="GrpII_Intron_Splice-Mob/Def"/>
</dbReference>
<evidence type="ECO:0000256" key="9">
    <source>
        <dbReference type="ARBA" id="ARBA00048173"/>
    </source>
</evidence>
<dbReference type="EMBL" id="CP014579">
    <property type="protein sequence ID" value="ANB74918.1"/>
    <property type="molecule type" value="Genomic_DNA"/>
</dbReference>
<name>A0A160FQZ4_9BURK</name>
<dbReference type="SUPFAM" id="SSF56672">
    <property type="entry name" value="DNA/RNA polymerases"/>
    <property type="match status" value="1"/>
</dbReference>
<keyword evidence="6" id="KW-0695">RNA-directed DNA polymerase</keyword>
<dbReference type="PANTHER" id="PTHR34047">
    <property type="entry name" value="NUCLEAR INTRON MATURASE 1, MITOCHONDRIAL-RELATED"/>
    <property type="match status" value="1"/>
</dbReference>
<evidence type="ECO:0000256" key="10">
    <source>
        <dbReference type="SAM" id="MobiDB-lite"/>
    </source>
</evidence>
<gene>
    <name evidence="12" type="ORF">AYM40_20930</name>
</gene>
<protein>
    <recommendedName>
        <fullName evidence="1">RNA-directed DNA polymerase</fullName>
        <ecNumber evidence="1">2.7.7.49</ecNumber>
    </recommendedName>
</protein>
<evidence type="ECO:0000256" key="7">
    <source>
        <dbReference type="ARBA" id="ARBA00023118"/>
    </source>
</evidence>
<evidence type="ECO:0000256" key="5">
    <source>
        <dbReference type="ARBA" id="ARBA00022842"/>
    </source>
</evidence>
<keyword evidence="5" id="KW-0460">Magnesium</keyword>
<evidence type="ECO:0000256" key="6">
    <source>
        <dbReference type="ARBA" id="ARBA00022918"/>
    </source>
</evidence>
<keyword evidence="3" id="KW-0548">Nucleotidyltransferase</keyword>
<dbReference type="InterPro" id="IPR000477">
    <property type="entry name" value="RT_dom"/>
</dbReference>
<dbReference type="PROSITE" id="PS50878">
    <property type="entry name" value="RT_POL"/>
    <property type="match status" value="1"/>
</dbReference>
<dbReference type="CDD" id="cd03487">
    <property type="entry name" value="RT_Bac_retron_II"/>
    <property type="match status" value="1"/>
</dbReference>
<dbReference type="PRINTS" id="PR00866">
    <property type="entry name" value="RNADNAPOLMS"/>
</dbReference>
<organism evidence="12 13">
    <name type="scientific">Paraburkholderia phytofirmans OLGA172</name>
    <dbReference type="NCBI Taxonomy" id="1417228"/>
    <lineage>
        <taxon>Bacteria</taxon>
        <taxon>Pseudomonadati</taxon>
        <taxon>Pseudomonadota</taxon>
        <taxon>Betaproteobacteria</taxon>
        <taxon>Burkholderiales</taxon>
        <taxon>Burkholderiaceae</taxon>
        <taxon>Paraburkholderia</taxon>
    </lineage>
</organism>
<feature type="domain" description="Reverse transcriptase" evidence="11">
    <location>
        <begin position="42"/>
        <end position="271"/>
    </location>
</feature>
<accession>A0A160FQZ4</accession>
<comment type="catalytic activity">
    <reaction evidence="9">
        <text>DNA(n) + a 2'-deoxyribonucleoside 5'-triphosphate = DNA(n+1) + diphosphate</text>
        <dbReference type="Rhea" id="RHEA:22508"/>
        <dbReference type="Rhea" id="RHEA-COMP:17339"/>
        <dbReference type="Rhea" id="RHEA-COMP:17340"/>
        <dbReference type="ChEBI" id="CHEBI:33019"/>
        <dbReference type="ChEBI" id="CHEBI:61560"/>
        <dbReference type="ChEBI" id="CHEBI:173112"/>
        <dbReference type="EC" id="2.7.7.49"/>
    </reaction>
</comment>
<keyword evidence="7" id="KW-0051">Antiviral defense</keyword>
<evidence type="ECO:0000256" key="8">
    <source>
        <dbReference type="ARBA" id="ARBA00034120"/>
    </source>
</evidence>
<dbReference type="GO" id="GO:0003964">
    <property type="term" value="F:RNA-directed DNA polymerase activity"/>
    <property type="evidence" value="ECO:0007669"/>
    <property type="project" value="UniProtKB-KW"/>
</dbReference>
<dbReference type="GO" id="GO:0051607">
    <property type="term" value="P:defense response to virus"/>
    <property type="evidence" value="ECO:0007669"/>
    <property type="project" value="UniProtKB-KW"/>
</dbReference>
<dbReference type="GO" id="GO:0003723">
    <property type="term" value="F:RNA binding"/>
    <property type="evidence" value="ECO:0007669"/>
    <property type="project" value="InterPro"/>
</dbReference>
<evidence type="ECO:0000256" key="3">
    <source>
        <dbReference type="ARBA" id="ARBA00022695"/>
    </source>
</evidence>
<reference evidence="12 13" key="1">
    <citation type="journal article" date="2016" name="Gene">
        <title>PacBio SMRT assembly of a complex multi-replicon genome reveals chlorocatechol degradative operon in a region of genome plasticity.</title>
        <authorList>
            <person name="Ricker N."/>
            <person name="Shen S.Y."/>
            <person name="Goordial J."/>
            <person name="Jin S."/>
            <person name="Fulthorpe R.R."/>
        </authorList>
    </citation>
    <scope>NUCLEOTIDE SEQUENCE [LARGE SCALE GENOMIC DNA]</scope>
    <source>
        <strain evidence="12 13">OLGA172</strain>
    </source>
</reference>
<evidence type="ECO:0000256" key="4">
    <source>
        <dbReference type="ARBA" id="ARBA00022723"/>
    </source>
</evidence>
<sequence length="617" mass="69759">MGTLNITSLLDESVQPPLISPFLLLRSVEDLCSFLDISHRRLNFLLYVLTPGDRYRSYELKKKKSSGTRTIKSPIKPLKEIQRRLANELSAVYKTPLNVYGYVKHRDVVDKAKQHVGQRWVARIDLENFFGTFNFGRVRGMFRAKPFNFPDSLATVLAQICVDTNELPQGAPTSPIISNILFWRLDARLRRLAREHRCVYTRYADDLVFSTNKRHMSSGICTVLDELSETPTIRVGETLRKEIEGEGFKVSDSKTRLFGRTARQQVTGLTVNEKVNLGREYVKELRAILYACRKFGVEAAKERFMASHYGKNVPPGKAAPAFAEIIRGRVMYVGRIKGYSSRAFLALARGMPILDPNFRVPEEHAAPRAYLFTEGVTDYLHLDAALKRFRKAGEFADVTVEWDDHTKREQMGDKRLLQICDDIAKGPKQDRLCIFVFDRDVPDTITKAEAPDGSPKLRGNGVVSMCLPVPKHRDQSSPMCIEHLYSDEFLYQYDADGRRLFARDEFLPSGFHKSEDFLSRQPKTSLIVDSDVVLSAGERRGTSVALSKRQFAMFVNLQTAPFSEPDLSGFRPFFEALRQLMEAHEAIQAMPVTPPANDRGQRVPPPGTGAGATQIEA</sequence>
<proteinExistence type="inferred from homology"/>
<dbReference type="GO" id="GO:0046872">
    <property type="term" value="F:metal ion binding"/>
    <property type="evidence" value="ECO:0007669"/>
    <property type="project" value="UniProtKB-KW"/>
</dbReference>
<evidence type="ECO:0000256" key="2">
    <source>
        <dbReference type="ARBA" id="ARBA00022679"/>
    </source>
</evidence>
<evidence type="ECO:0000256" key="1">
    <source>
        <dbReference type="ARBA" id="ARBA00012493"/>
    </source>
</evidence>
<dbReference type="PANTHER" id="PTHR34047:SF7">
    <property type="entry name" value="RNA-DIRECTED DNA POLYMERASE"/>
    <property type="match status" value="1"/>
</dbReference>
<dbReference type="OrthoDB" id="7055795at2"/>
<dbReference type="Proteomes" id="UP000076852">
    <property type="component" value="Chromosome 2"/>
</dbReference>
<evidence type="ECO:0000313" key="12">
    <source>
        <dbReference type="EMBL" id="ANB74918.1"/>
    </source>
</evidence>
<evidence type="ECO:0000259" key="11">
    <source>
        <dbReference type="PROSITE" id="PS50878"/>
    </source>
</evidence>
<dbReference type="InterPro" id="IPR000123">
    <property type="entry name" value="Reverse_transcriptase_msDNA"/>
</dbReference>
<dbReference type="Pfam" id="PF00078">
    <property type="entry name" value="RVT_1"/>
    <property type="match status" value="1"/>
</dbReference>
<feature type="region of interest" description="Disordered" evidence="10">
    <location>
        <begin position="593"/>
        <end position="617"/>
    </location>
</feature>
<evidence type="ECO:0000313" key="13">
    <source>
        <dbReference type="Proteomes" id="UP000076852"/>
    </source>
</evidence>
<comment type="similarity">
    <text evidence="8">Belongs to the bacterial reverse transcriptase family.</text>
</comment>
<keyword evidence="13" id="KW-1185">Reference proteome</keyword>
<dbReference type="InterPro" id="IPR043502">
    <property type="entry name" value="DNA/RNA_pol_sf"/>
</dbReference>
<dbReference type="EC" id="2.7.7.49" evidence="1"/>
<dbReference type="STRING" id="1804984.AYM40_20930"/>
<keyword evidence="2" id="KW-0808">Transferase</keyword>
<dbReference type="AlphaFoldDB" id="A0A160FQZ4"/>
<dbReference type="KEGG" id="buz:AYM40_20930"/>